<gene>
    <name evidence="2" type="ORF">PCOR1329_LOCUS44905</name>
</gene>
<evidence type="ECO:0000256" key="1">
    <source>
        <dbReference type="SAM" id="MobiDB-lite"/>
    </source>
</evidence>
<organism evidence="2 3">
    <name type="scientific">Prorocentrum cordatum</name>
    <dbReference type="NCBI Taxonomy" id="2364126"/>
    <lineage>
        <taxon>Eukaryota</taxon>
        <taxon>Sar</taxon>
        <taxon>Alveolata</taxon>
        <taxon>Dinophyceae</taxon>
        <taxon>Prorocentrales</taxon>
        <taxon>Prorocentraceae</taxon>
        <taxon>Prorocentrum</taxon>
    </lineage>
</organism>
<accession>A0ABN9U711</accession>
<proteinExistence type="predicted"/>
<evidence type="ECO:0000313" key="2">
    <source>
        <dbReference type="EMBL" id="CAK0853435.1"/>
    </source>
</evidence>
<dbReference type="Proteomes" id="UP001189429">
    <property type="component" value="Unassembled WGS sequence"/>
</dbReference>
<keyword evidence="3" id="KW-1185">Reference proteome</keyword>
<dbReference type="EMBL" id="CAUYUJ010015394">
    <property type="protein sequence ID" value="CAK0853435.1"/>
    <property type="molecule type" value="Genomic_DNA"/>
</dbReference>
<feature type="compositionally biased region" description="Low complexity" evidence="1">
    <location>
        <begin position="15"/>
        <end position="29"/>
    </location>
</feature>
<feature type="region of interest" description="Disordered" evidence="1">
    <location>
        <begin position="1"/>
        <end position="29"/>
    </location>
</feature>
<sequence length="271" mass="29005">MMGQSCGTRKGATEPAEAPGGEEPAAAPAGALAGASAALEALDLDDGSGAKCAYVSSRPLEPVRQGIVASAFPQCAAPSQVFAVIGSTPSGDTKEFIAVVDGQGAPSLVMGCCQITYEDLTPSECVEYRFEEDPSWTMAQLSLDALEHYRTMKFDAWKQMLLKPTCEAQFRRMLQLGVITRLFDPVVFPTPEAQKEKYKVVDEKTGKPIELPHPVSELRVWSASDGKYKEIDAHLAGAPAEGEAAAWWKGLLEQLRAEHGDEYISSLAPGA</sequence>
<comment type="caution">
    <text evidence="2">The sequence shown here is derived from an EMBL/GenBank/DDBJ whole genome shotgun (WGS) entry which is preliminary data.</text>
</comment>
<name>A0ABN9U711_9DINO</name>
<evidence type="ECO:0000313" key="3">
    <source>
        <dbReference type="Proteomes" id="UP001189429"/>
    </source>
</evidence>
<protein>
    <submittedName>
        <fullName evidence="2">Uncharacterized protein</fullName>
    </submittedName>
</protein>
<reference evidence="2" key="1">
    <citation type="submission" date="2023-10" db="EMBL/GenBank/DDBJ databases">
        <authorList>
            <person name="Chen Y."/>
            <person name="Shah S."/>
            <person name="Dougan E. K."/>
            <person name="Thang M."/>
            <person name="Chan C."/>
        </authorList>
    </citation>
    <scope>NUCLEOTIDE SEQUENCE [LARGE SCALE GENOMIC DNA]</scope>
</reference>